<keyword evidence="2" id="KW-1185">Reference proteome</keyword>
<proteinExistence type="predicted"/>
<reference evidence="1 2" key="1">
    <citation type="journal article" date="2014" name="Int. J. Syst. Evol. Microbiol.">
        <title>Complete genome sequence of Corynebacterium casei LMG S-19264T (=DSM 44701T), isolated from a smear-ripened cheese.</title>
        <authorList>
            <consortium name="US DOE Joint Genome Institute (JGI-PGF)"/>
            <person name="Walter F."/>
            <person name="Albersmeier A."/>
            <person name="Kalinowski J."/>
            <person name="Ruckert C."/>
        </authorList>
    </citation>
    <scope>NUCLEOTIDE SEQUENCE [LARGE SCALE GENOMIC DNA]</scope>
    <source>
        <strain evidence="1 2">KCTC 12866</strain>
    </source>
</reference>
<accession>A0A8J3D7C8</accession>
<evidence type="ECO:0000313" key="2">
    <source>
        <dbReference type="Proteomes" id="UP000598271"/>
    </source>
</evidence>
<evidence type="ECO:0008006" key="3">
    <source>
        <dbReference type="Google" id="ProtNLM"/>
    </source>
</evidence>
<dbReference type="AlphaFoldDB" id="A0A8J3D7C8"/>
<comment type="caution">
    <text evidence="1">The sequence shown here is derived from an EMBL/GenBank/DDBJ whole genome shotgun (WGS) entry which is preliminary data.</text>
</comment>
<name>A0A8J3D7C8_9BACT</name>
<sequence length="338" mass="37586">MAGALLATSVHIANAQRVELMNNGAERKVEVSVDGEPFTSYIYPGTDVLRKAVLYPVRTAQGTVVTRGWPMDPRPGERVDHPHHVGVWFNHGDVNGYDFWNSSNAVDRTKHKYGDIVHTGITNLKSGKGKGELNVTADWVSQDGDTFLKEKTTYIFRATGDERIIDRITTLTAQEDVTFNDSKEGMFGMRLARQLELPSKKAEVFTDANGVATKVATLNNDGVTGNYRNKEGVEGDDVWGKRSAWNDLSGKIGNEDISVVIFDHPQNVGYPAYWHARGYGLFAVNPMGDKEYSEGKETRNHKLSKGQSMTLRYRLVVASHHLTEPEKNKLAGEFSKVK</sequence>
<dbReference type="EMBL" id="BMXF01000002">
    <property type="protein sequence ID" value="GHB71703.1"/>
    <property type="molecule type" value="Genomic_DNA"/>
</dbReference>
<organism evidence="1 2">
    <name type="scientific">Persicitalea jodogahamensis</name>
    <dbReference type="NCBI Taxonomy" id="402147"/>
    <lineage>
        <taxon>Bacteria</taxon>
        <taxon>Pseudomonadati</taxon>
        <taxon>Bacteroidota</taxon>
        <taxon>Cytophagia</taxon>
        <taxon>Cytophagales</taxon>
        <taxon>Spirosomataceae</taxon>
        <taxon>Persicitalea</taxon>
    </lineage>
</organism>
<evidence type="ECO:0000313" key="1">
    <source>
        <dbReference type="EMBL" id="GHB71703.1"/>
    </source>
</evidence>
<dbReference type="Pfam" id="PF14100">
    <property type="entry name" value="DUF6807"/>
    <property type="match status" value="1"/>
</dbReference>
<dbReference type="InterPro" id="IPR029475">
    <property type="entry name" value="DUF6807"/>
</dbReference>
<gene>
    <name evidence="1" type="ORF">GCM10007390_26970</name>
</gene>
<protein>
    <recommendedName>
        <fullName evidence="3">Methane oxygenase PmoA</fullName>
    </recommendedName>
</protein>
<dbReference type="Proteomes" id="UP000598271">
    <property type="component" value="Unassembled WGS sequence"/>
</dbReference>